<evidence type="ECO:0000313" key="3">
    <source>
        <dbReference type="Proteomes" id="UP000198672"/>
    </source>
</evidence>
<gene>
    <name evidence="2" type="ORF">SAMN05421644_10393</name>
</gene>
<name>A0A1H3BNS4_ALLWA</name>
<dbReference type="STRING" id="61595.SAMN05421644_10393"/>
<dbReference type="Proteomes" id="UP000198672">
    <property type="component" value="Unassembled WGS sequence"/>
</dbReference>
<organism evidence="2 3">
    <name type="scientific">Allochromatium warmingii</name>
    <name type="common">Chromatium warmingii</name>
    <dbReference type="NCBI Taxonomy" id="61595"/>
    <lineage>
        <taxon>Bacteria</taxon>
        <taxon>Pseudomonadati</taxon>
        <taxon>Pseudomonadota</taxon>
        <taxon>Gammaproteobacteria</taxon>
        <taxon>Chromatiales</taxon>
        <taxon>Chromatiaceae</taxon>
        <taxon>Allochromatium</taxon>
    </lineage>
</organism>
<feature type="signal peptide" evidence="1">
    <location>
        <begin position="1"/>
        <end position="26"/>
    </location>
</feature>
<dbReference type="EMBL" id="FNOW01000003">
    <property type="protein sequence ID" value="SDX43331.1"/>
    <property type="molecule type" value="Genomic_DNA"/>
</dbReference>
<dbReference type="SUPFAM" id="SSF53850">
    <property type="entry name" value="Periplasmic binding protein-like II"/>
    <property type="match status" value="1"/>
</dbReference>
<dbReference type="OrthoDB" id="5368544at2"/>
<evidence type="ECO:0008006" key="4">
    <source>
        <dbReference type="Google" id="ProtNLM"/>
    </source>
</evidence>
<evidence type="ECO:0000313" key="2">
    <source>
        <dbReference type="EMBL" id="SDX43331.1"/>
    </source>
</evidence>
<dbReference type="RefSeq" id="WP_143116986.1">
    <property type="nucleotide sequence ID" value="NZ_FNOW01000003.1"/>
</dbReference>
<reference evidence="3" key="1">
    <citation type="submission" date="2016-10" db="EMBL/GenBank/DDBJ databases">
        <authorList>
            <person name="Varghese N."/>
            <person name="Submissions S."/>
        </authorList>
    </citation>
    <scope>NUCLEOTIDE SEQUENCE [LARGE SCALE GENOMIC DNA]</scope>
    <source>
        <strain evidence="3">DSM 173</strain>
    </source>
</reference>
<keyword evidence="3" id="KW-1185">Reference proteome</keyword>
<evidence type="ECO:0000256" key="1">
    <source>
        <dbReference type="SAM" id="SignalP"/>
    </source>
</evidence>
<protein>
    <recommendedName>
        <fullName evidence="4">PBP superfamily domain-containing protein</fullName>
    </recommendedName>
</protein>
<dbReference type="AlphaFoldDB" id="A0A1H3BNS4"/>
<dbReference type="Gene3D" id="3.40.190.10">
    <property type="entry name" value="Periplasmic binding protein-like II"/>
    <property type="match status" value="1"/>
</dbReference>
<accession>A0A1H3BNS4</accession>
<sequence>MKTWNDFGLLSLVSVLSFGVFHAAVAEDPLRVIAHPAVPVERVDAAQATQIFLKQLRTWSDGTTIEPIDLKEDSPVRDEFYRQVTGREPAQLRAYWARQTFTGMGVPPRRAADDAEAAQLVKKMPGAIGYTATEQVDGSVKIVLEPR</sequence>
<proteinExistence type="predicted"/>
<feature type="chain" id="PRO_5011736609" description="PBP superfamily domain-containing protein" evidence="1">
    <location>
        <begin position="27"/>
        <end position="147"/>
    </location>
</feature>
<keyword evidence="1" id="KW-0732">Signal</keyword>